<name>A0A929WXQ7_9BACT</name>
<comment type="caution">
    <text evidence="1">The sequence shown here is derived from an EMBL/GenBank/DDBJ whole genome shotgun (WGS) entry which is preliminary data.</text>
</comment>
<proteinExistence type="predicted"/>
<sequence length="363" mass="41658">MMKPTRMLLALLRTALWSTPPPESLQEALDFAPLFELAKQQTVAGIVCGELVRRKFSLQPRDALMAFGFSQRIGQANALLQHELTNLVNVLQEKKQPFFVFKGQTLAALYPHPEERTPGDIDFYCPPQSFDAAVDALQNAWGVKLERPDEDHAIEFYHGKVLLEMHFDTLDFDTKADRLYWNQLLSDTPTDFIEVNGLKVPTLAPTLNVLYTFLHLYFHLIELGVGLRQFCDVAVLLHALRGKIDRTALQQHLKILNFTLAFEAIGWILIDKLGLPLEDFPLPISEKAKRYENDILRIVFRGGNFGMQAKHHAVRSGFRYYWETLRIKLHHYRLFYALSPRHIRATLLGGLPRRTLTLLGTKK</sequence>
<dbReference type="Proteomes" id="UP000704068">
    <property type="component" value="Unassembled WGS sequence"/>
</dbReference>
<gene>
    <name evidence="1" type="ORF">HXK21_05510</name>
</gene>
<dbReference type="SUPFAM" id="SSF81301">
    <property type="entry name" value="Nucleotidyltransferase"/>
    <property type="match status" value="1"/>
</dbReference>
<accession>A0A929WXQ7</accession>
<dbReference type="AlphaFoldDB" id="A0A929WXQ7"/>
<evidence type="ECO:0000313" key="1">
    <source>
        <dbReference type="EMBL" id="MBF0970480.1"/>
    </source>
</evidence>
<dbReference type="RefSeq" id="WP_303763935.1">
    <property type="nucleotide sequence ID" value="NZ_JABZGR010000014.1"/>
</dbReference>
<evidence type="ECO:0000313" key="2">
    <source>
        <dbReference type="Proteomes" id="UP000704068"/>
    </source>
</evidence>
<reference evidence="1" key="1">
    <citation type="submission" date="2020-04" db="EMBL/GenBank/DDBJ databases">
        <title>Deep metagenomics examines the oral microbiome during advanced dental caries in children, revealing novel taxa and co-occurrences with host molecules.</title>
        <authorList>
            <person name="Baker J.L."/>
            <person name="Morton J.T."/>
            <person name="Dinis M."/>
            <person name="Alvarez R."/>
            <person name="Tran N.C."/>
            <person name="Knight R."/>
            <person name="Edlund A."/>
        </authorList>
    </citation>
    <scope>NUCLEOTIDE SEQUENCE</scope>
    <source>
        <strain evidence="1">JCVI_34_bin.1</strain>
    </source>
</reference>
<dbReference type="EMBL" id="JABZGR010000014">
    <property type="protein sequence ID" value="MBF0970480.1"/>
    <property type="molecule type" value="Genomic_DNA"/>
</dbReference>
<protein>
    <submittedName>
        <fullName evidence="1">Nucleotidyltransferase family protein</fullName>
    </submittedName>
</protein>
<organism evidence="1 2">
    <name type="scientific">Alloprevotella tannerae</name>
    <dbReference type="NCBI Taxonomy" id="76122"/>
    <lineage>
        <taxon>Bacteria</taxon>
        <taxon>Pseudomonadati</taxon>
        <taxon>Bacteroidota</taxon>
        <taxon>Bacteroidia</taxon>
        <taxon>Bacteroidales</taxon>
        <taxon>Prevotellaceae</taxon>
        <taxon>Alloprevotella</taxon>
    </lineage>
</organism>
<dbReference type="InterPro" id="IPR043519">
    <property type="entry name" value="NT_sf"/>
</dbReference>
<dbReference type="Pfam" id="PF14907">
    <property type="entry name" value="NTP_transf_5"/>
    <property type="match status" value="1"/>
</dbReference>
<dbReference type="InterPro" id="IPR039498">
    <property type="entry name" value="NTP_transf_5"/>
</dbReference>
<dbReference type="Gene3D" id="3.30.460.40">
    <property type="match status" value="1"/>
</dbReference>